<accession>A0A9Q0JQ83</accession>
<evidence type="ECO:0000313" key="3">
    <source>
        <dbReference type="EMBL" id="KAJ4850093.1"/>
    </source>
</evidence>
<feature type="compositionally biased region" description="Polar residues" evidence="1">
    <location>
        <begin position="194"/>
        <end position="209"/>
    </location>
</feature>
<proteinExistence type="predicted"/>
<protein>
    <recommendedName>
        <fullName evidence="2">J domain-containing protein</fullName>
    </recommendedName>
</protein>
<dbReference type="PRINTS" id="PR00625">
    <property type="entry name" value="JDOMAIN"/>
</dbReference>
<evidence type="ECO:0000313" key="4">
    <source>
        <dbReference type="Proteomes" id="UP001141552"/>
    </source>
</evidence>
<dbReference type="EMBL" id="JAKUCV010000421">
    <property type="protein sequence ID" value="KAJ4850093.1"/>
    <property type="molecule type" value="Genomic_DNA"/>
</dbReference>
<dbReference type="InterPro" id="IPR024593">
    <property type="entry name" value="DUF3444"/>
</dbReference>
<name>A0A9Q0JQ83_9ROSI</name>
<dbReference type="Pfam" id="PF00226">
    <property type="entry name" value="DnaJ"/>
    <property type="match status" value="1"/>
</dbReference>
<dbReference type="InterPro" id="IPR036869">
    <property type="entry name" value="J_dom_sf"/>
</dbReference>
<dbReference type="Gene3D" id="1.10.287.110">
    <property type="entry name" value="DnaJ domain"/>
    <property type="match status" value="1"/>
</dbReference>
<evidence type="ECO:0000256" key="1">
    <source>
        <dbReference type="SAM" id="MobiDB-lite"/>
    </source>
</evidence>
<dbReference type="SUPFAM" id="SSF46565">
    <property type="entry name" value="Chaperone J-domain"/>
    <property type="match status" value="1"/>
</dbReference>
<sequence length="530" mass="59961">MECNKEEAIRAKGIAEKMMLDKDFSAARKIILKAQKLNEELEDLSKMLVVCDVHCSADQALFGNQNDYYGILQLDHTADDEEINGQYKKFALQLHPDKNKLPGAEAAFKLIDEAKKILLDKGQRILYDCRCRKIMGKPTVENAKRKRIVVEEEEPSDSVSSNDINDGLNKGECLEQSDRPQQKAACEDDDNVDIKNSPQPDKEIASSSPAPEMVNGIGMEENASKVRKLSAADAKNQNEVKKEETLESIEETKGCSKFDPSCLPKNSEEIAAPEDMTAKVDDNETDYSSCFEDNTDIDGSDVSSDSSEVIAILEPEFFKFEEVKDIEKFKVGQIWSLYCDEDTLPKYYGKITKVLNDEDFRLNVLWLESKTTLPGYQIPISCGNFKVKRGRPQSYTSTGPFSHQVAVHSVGKDEYRILPSVGEVWALYKNWSTDMKLADLKTCEYDVVEVTEEKEDSYIKVSVLEWVDGFSAVFKPQLKEGSPVTNTISCKELFKFSHRIPSFRLKKQRSGSLKGFWEIDRAALPDHYFR</sequence>
<feature type="domain" description="J" evidence="2">
    <location>
        <begin position="67"/>
        <end position="131"/>
    </location>
</feature>
<dbReference type="PANTHER" id="PTHR47374:SF6">
    <property type="entry name" value="ENDOSOME ANTIGEN-LIKE PROTEIN, PUTATIVE (DUF3444)-RELATED"/>
    <property type="match status" value="1"/>
</dbReference>
<reference evidence="3" key="2">
    <citation type="journal article" date="2023" name="Plants (Basel)">
        <title>Annotation of the Turnera subulata (Passifloraceae) Draft Genome Reveals the S-Locus Evolved after the Divergence of Turneroideae from Passifloroideae in a Stepwise Manner.</title>
        <authorList>
            <person name="Henning P.M."/>
            <person name="Roalson E.H."/>
            <person name="Mir W."/>
            <person name="McCubbin A.G."/>
            <person name="Shore J.S."/>
        </authorList>
    </citation>
    <scope>NUCLEOTIDE SEQUENCE</scope>
    <source>
        <strain evidence="3">F60SS</strain>
    </source>
</reference>
<dbReference type="Pfam" id="PF11926">
    <property type="entry name" value="DUF3444"/>
    <property type="match status" value="1"/>
</dbReference>
<dbReference type="PROSITE" id="PS50076">
    <property type="entry name" value="DNAJ_2"/>
    <property type="match status" value="1"/>
</dbReference>
<feature type="region of interest" description="Disordered" evidence="1">
    <location>
        <begin position="151"/>
        <end position="215"/>
    </location>
</feature>
<dbReference type="AlphaFoldDB" id="A0A9Q0JQ83"/>
<organism evidence="3 4">
    <name type="scientific">Turnera subulata</name>
    <dbReference type="NCBI Taxonomy" id="218843"/>
    <lineage>
        <taxon>Eukaryota</taxon>
        <taxon>Viridiplantae</taxon>
        <taxon>Streptophyta</taxon>
        <taxon>Embryophyta</taxon>
        <taxon>Tracheophyta</taxon>
        <taxon>Spermatophyta</taxon>
        <taxon>Magnoliopsida</taxon>
        <taxon>eudicotyledons</taxon>
        <taxon>Gunneridae</taxon>
        <taxon>Pentapetalae</taxon>
        <taxon>rosids</taxon>
        <taxon>fabids</taxon>
        <taxon>Malpighiales</taxon>
        <taxon>Passifloraceae</taxon>
        <taxon>Turnera</taxon>
    </lineage>
</organism>
<dbReference type="OrthoDB" id="10250354at2759"/>
<dbReference type="SMART" id="SM00271">
    <property type="entry name" value="DnaJ"/>
    <property type="match status" value="1"/>
</dbReference>
<feature type="compositionally biased region" description="Basic and acidic residues" evidence="1">
    <location>
        <begin position="172"/>
        <end position="181"/>
    </location>
</feature>
<evidence type="ECO:0000259" key="2">
    <source>
        <dbReference type="PROSITE" id="PS50076"/>
    </source>
</evidence>
<dbReference type="Proteomes" id="UP001141552">
    <property type="component" value="Unassembled WGS sequence"/>
</dbReference>
<keyword evidence="4" id="KW-1185">Reference proteome</keyword>
<reference evidence="3" key="1">
    <citation type="submission" date="2022-02" db="EMBL/GenBank/DDBJ databases">
        <authorList>
            <person name="Henning P.M."/>
            <person name="McCubbin A.G."/>
            <person name="Shore J.S."/>
        </authorList>
    </citation>
    <scope>NUCLEOTIDE SEQUENCE</scope>
    <source>
        <strain evidence="3">F60SS</strain>
        <tissue evidence="3">Leaves</tissue>
    </source>
</reference>
<comment type="caution">
    <text evidence="3">The sequence shown here is derived from an EMBL/GenBank/DDBJ whole genome shotgun (WGS) entry which is preliminary data.</text>
</comment>
<dbReference type="PANTHER" id="PTHR47374">
    <property type="entry name" value="ENDOSOME ANTIGEN-LIKE PROTEIN, PUTATIVE (DUF3444)-RELATED"/>
    <property type="match status" value="1"/>
</dbReference>
<gene>
    <name evidence="3" type="ORF">Tsubulata_011590</name>
</gene>
<dbReference type="InterPro" id="IPR001623">
    <property type="entry name" value="DnaJ_domain"/>
</dbReference>
<dbReference type="CDD" id="cd06257">
    <property type="entry name" value="DnaJ"/>
    <property type="match status" value="1"/>
</dbReference>